<dbReference type="InterPro" id="IPR052711">
    <property type="entry name" value="Zinc_ADH-like"/>
</dbReference>
<dbReference type="InterPro" id="IPR036291">
    <property type="entry name" value="NAD(P)-bd_dom_sf"/>
</dbReference>
<dbReference type="AlphaFoldDB" id="A0A9W6Q650"/>
<dbReference type="GO" id="GO:0016491">
    <property type="term" value="F:oxidoreductase activity"/>
    <property type="evidence" value="ECO:0007669"/>
    <property type="project" value="InterPro"/>
</dbReference>
<dbReference type="Proteomes" id="UP001165041">
    <property type="component" value="Unassembled WGS sequence"/>
</dbReference>
<dbReference type="PANTHER" id="PTHR45033:SF3">
    <property type="entry name" value="DEHYDROGENASE, PUTATIVE (AFU_ORTHOLOGUE AFUA_2G13270)-RELATED"/>
    <property type="match status" value="1"/>
</dbReference>
<dbReference type="SUPFAM" id="SSF51735">
    <property type="entry name" value="NAD(P)-binding Rossmann-fold domains"/>
    <property type="match status" value="1"/>
</dbReference>
<evidence type="ECO:0000313" key="2">
    <source>
        <dbReference type="EMBL" id="GLW69113.1"/>
    </source>
</evidence>
<accession>A0A9W6Q650</accession>
<dbReference type="InterPro" id="IPR011032">
    <property type="entry name" value="GroES-like_sf"/>
</dbReference>
<proteinExistence type="predicted"/>
<organism evidence="2 3">
    <name type="scientific">Kitasatospora phosalacinea</name>
    <dbReference type="NCBI Taxonomy" id="2065"/>
    <lineage>
        <taxon>Bacteria</taxon>
        <taxon>Bacillati</taxon>
        <taxon>Actinomycetota</taxon>
        <taxon>Actinomycetes</taxon>
        <taxon>Kitasatosporales</taxon>
        <taxon>Streptomycetaceae</taxon>
        <taxon>Kitasatospora</taxon>
    </lineage>
</organism>
<evidence type="ECO:0000259" key="1">
    <source>
        <dbReference type="SMART" id="SM00829"/>
    </source>
</evidence>
<dbReference type="Gene3D" id="3.90.180.10">
    <property type="entry name" value="Medium-chain alcohol dehydrogenases, catalytic domain"/>
    <property type="match status" value="1"/>
</dbReference>
<evidence type="ECO:0000313" key="3">
    <source>
        <dbReference type="Proteomes" id="UP001165041"/>
    </source>
</evidence>
<dbReference type="Pfam" id="PF08240">
    <property type="entry name" value="ADH_N"/>
    <property type="match status" value="1"/>
</dbReference>
<dbReference type="SUPFAM" id="SSF50129">
    <property type="entry name" value="GroES-like"/>
    <property type="match status" value="1"/>
</dbReference>
<feature type="domain" description="Enoyl reductase (ER)" evidence="1">
    <location>
        <begin position="13"/>
        <end position="318"/>
    </location>
</feature>
<dbReference type="EMBL" id="BSSA01000003">
    <property type="protein sequence ID" value="GLW69113.1"/>
    <property type="molecule type" value="Genomic_DNA"/>
</dbReference>
<dbReference type="Pfam" id="PF00107">
    <property type="entry name" value="ADH_zinc_N"/>
    <property type="match status" value="1"/>
</dbReference>
<sequence>MFAAYAARISPDDPLSALELGEVPEPEARPGWSVVTVRAATLNHHDLWSLRGVGLPAERLPMVLGCDAAGVDEDGNEVVIHSVVGQSGHGVGPHEPRSILTERYQGTFAQRVAVPTWNLLPKPKELSFEQAACLPTAWLTAYRMLFTNAGVKPGDTVLVQGAGGGVSTALVVLAKAAGLRVWVTGRDEAKRARAVELGADAAFESGARLPERVDAVMETVGAATWSHSVKSLRPGGTIVISGATSGPSPKAAELNRIFFLELKVVGSTMGSKEELAGLLALCANAGVRPVIDSVLPLADAREAFARLERGDVFGKLVLTP</sequence>
<name>A0A9W6Q650_9ACTN</name>
<dbReference type="InterPro" id="IPR013154">
    <property type="entry name" value="ADH-like_N"/>
</dbReference>
<protein>
    <submittedName>
        <fullName evidence="2">Zn-dependent oxidoreductase</fullName>
    </submittedName>
</protein>
<gene>
    <name evidence="2" type="ORF">Kpho02_14120</name>
</gene>
<dbReference type="SMART" id="SM00829">
    <property type="entry name" value="PKS_ER"/>
    <property type="match status" value="1"/>
</dbReference>
<comment type="caution">
    <text evidence="2">The sequence shown here is derived from an EMBL/GenBank/DDBJ whole genome shotgun (WGS) entry which is preliminary data.</text>
</comment>
<dbReference type="InterPro" id="IPR020843">
    <property type="entry name" value="ER"/>
</dbReference>
<reference evidence="2" key="1">
    <citation type="submission" date="2023-02" db="EMBL/GenBank/DDBJ databases">
        <title>Kitasatospora phosalacinea NBRC 14627.</title>
        <authorList>
            <person name="Ichikawa N."/>
            <person name="Sato H."/>
            <person name="Tonouchi N."/>
        </authorList>
    </citation>
    <scope>NUCLEOTIDE SEQUENCE</scope>
    <source>
        <strain evidence="2">NBRC 14627</strain>
    </source>
</reference>
<dbReference type="InterPro" id="IPR013149">
    <property type="entry name" value="ADH-like_C"/>
</dbReference>
<dbReference type="PANTHER" id="PTHR45033">
    <property type="match status" value="1"/>
</dbReference>
<dbReference type="RefSeq" id="WP_285734781.1">
    <property type="nucleotide sequence ID" value="NZ_BSSA01000003.1"/>
</dbReference>